<dbReference type="AlphaFoldDB" id="A0A6L2NUB1"/>
<proteinExistence type="predicted"/>
<organism evidence="1">
    <name type="scientific">Tanacetum cinerariifolium</name>
    <name type="common">Dalmatian daisy</name>
    <name type="synonym">Chrysanthemum cinerariifolium</name>
    <dbReference type="NCBI Taxonomy" id="118510"/>
    <lineage>
        <taxon>Eukaryota</taxon>
        <taxon>Viridiplantae</taxon>
        <taxon>Streptophyta</taxon>
        <taxon>Embryophyta</taxon>
        <taxon>Tracheophyta</taxon>
        <taxon>Spermatophyta</taxon>
        <taxon>Magnoliopsida</taxon>
        <taxon>eudicotyledons</taxon>
        <taxon>Gunneridae</taxon>
        <taxon>Pentapetalae</taxon>
        <taxon>asterids</taxon>
        <taxon>campanulids</taxon>
        <taxon>Asterales</taxon>
        <taxon>Asteraceae</taxon>
        <taxon>Asteroideae</taxon>
        <taxon>Anthemideae</taxon>
        <taxon>Anthemidinae</taxon>
        <taxon>Tanacetum</taxon>
    </lineage>
</organism>
<sequence length="106" mass="12456">MAELLTDRAALDEYMGVWFRTEVPDAVELRSTAVIFRKELEKRIESRRLVIDHLEKVRGCPTYGWLKRLKENNAEDLEQLGILNVVVARMYATVRKRENDVAQMDY</sequence>
<evidence type="ECO:0000313" key="1">
    <source>
        <dbReference type="EMBL" id="GEU88632.1"/>
    </source>
</evidence>
<dbReference type="EMBL" id="BKCJ010009791">
    <property type="protein sequence ID" value="GEU88632.1"/>
    <property type="molecule type" value="Genomic_DNA"/>
</dbReference>
<reference evidence="1" key="1">
    <citation type="journal article" date="2019" name="Sci. Rep.">
        <title>Draft genome of Tanacetum cinerariifolium, the natural source of mosquito coil.</title>
        <authorList>
            <person name="Yamashiro T."/>
            <person name="Shiraishi A."/>
            <person name="Satake H."/>
            <person name="Nakayama K."/>
        </authorList>
    </citation>
    <scope>NUCLEOTIDE SEQUENCE</scope>
</reference>
<comment type="caution">
    <text evidence="1">The sequence shown here is derived from an EMBL/GenBank/DDBJ whole genome shotgun (WGS) entry which is preliminary data.</text>
</comment>
<name>A0A6L2NUB1_TANCI</name>
<accession>A0A6L2NUB1</accession>
<gene>
    <name evidence="1" type="ORF">Tci_060610</name>
</gene>
<protein>
    <submittedName>
        <fullName evidence="1">Uncharacterized protein</fullName>
    </submittedName>
</protein>